<evidence type="ECO:0000256" key="1">
    <source>
        <dbReference type="ARBA" id="ARBA00023002"/>
    </source>
</evidence>
<dbReference type="GeneTree" id="ENSGT00940000161632"/>
<dbReference type="InterPro" id="IPR050369">
    <property type="entry name" value="RBOH/FRE"/>
</dbReference>
<dbReference type="GO" id="GO:0006952">
    <property type="term" value="P:defense response"/>
    <property type="evidence" value="ECO:0007669"/>
    <property type="project" value="TreeGrafter"/>
</dbReference>
<organism evidence="2 3">
    <name type="scientific">Sphenodon punctatus</name>
    <name type="common">Tuatara</name>
    <name type="synonym">Hatteria punctata</name>
    <dbReference type="NCBI Taxonomy" id="8508"/>
    <lineage>
        <taxon>Eukaryota</taxon>
        <taxon>Metazoa</taxon>
        <taxon>Chordata</taxon>
        <taxon>Craniata</taxon>
        <taxon>Vertebrata</taxon>
        <taxon>Euteleostomi</taxon>
        <taxon>Lepidosauria</taxon>
        <taxon>Sphenodontia</taxon>
        <taxon>Sphenodontidae</taxon>
        <taxon>Sphenodon</taxon>
    </lineage>
</organism>
<evidence type="ECO:0008006" key="4">
    <source>
        <dbReference type="Google" id="ProtNLM"/>
    </source>
</evidence>
<keyword evidence="3" id="KW-1185">Reference proteome</keyword>
<dbReference type="PANTHER" id="PTHR11972:SF71">
    <property type="entry name" value="NADPH OXIDASE 1"/>
    <property type="match status" value="1"/>
</dbReference>
<name>A0A8D0HH25_SPHPU</name>
<reference evidence="2" key="1">
    <citation type="submission" date="2025-08" db="UniProtKB">
        <authorList>
            <consortium name="Ensembl"/>
        </authorList>
    </citation>
    <scope>IDENTIFICATION</scope>
</reference>
<dbReference type="Proteomes" id="UP000694392">
    <property type="component" value="Unplaced"/>
</dbReference>
<dbReference type="AlphaFoldDB" id="A0A8D0HH25"/>
<dbReference type="GO" id="GO:0016175">
    <property type="term" value="F:superoxide-generating NAD(P)H oxidase activity"/>
    <property type="evidence" value="ECO:0007669"/>
    <property type="project" value="TreeGrafter"/>
</dbReference>
<dbReference type="GO" id="GO:0043020">
    <property type="term" value="C:NADPH oxidase complex"/>
    <property type="evidence" value="ECO:0007669"/>
    <property type="project" value="TreeGrafter"/>
</dbReference>
<dbReference type="PANTHER" id="PTHR11972">
    <property type="entry name" value="NADPH OXIDASE"/>
    <property type="match status" value="1"/>
</dbReference>
<proteinExistence type="predicted"/>
<evidence type="ECO:0000313" key="2">
    <source>
        <dbReference type="Ensembl" id="ENSSPUP00000024193.1"/>
    </source>
</evidence>
<protein>
    <recommendedName>
        <fullName evidence="4">NADPH oxidase 1</fullName>
    </recommendedName>
</protein>
<dbReference type="Ensembl" id="ENSSPUT00000025809.1">
    <property type="protein sequence ID" value="ENSSPUP00000024193.1"/>
    <property type="gene ID" value="ENSSPUG00000018538.1"/>
</dbReference>
<evidence type="ECO:0000313" key="3">
    <source>
        <dbReference type="Proteomes" id="UP000694392"/>
    </source>
</evidence>
<sequence>MGLNVYLFGLDCLMFNRTEKYYCTRVLLGSALAWARASAKCLNFNSLLILLPMCRNLLSFLRGSCTCCRRTMRKQLDHNLTFHKLVAYMITLHTAIHIIAHLCNLEWYNGSQQAMDGSLASILSDLHQDDEAWLNPIHSNHTVTALSCRWHLGVAYNIKIETSIKHKK</sequence>
<keyword evidence="1" id="KW-0560">Oxidoreductase</keyword>
<reference evidence="2" key="2">
    <citation type="submission" date="2025-09" db="UniProtKB">
        <authorList>
            <consortium name="Ensembl"/>
        </authorList>
    </citation>
    <scope>IDENTIFICATION</scope>
</reference>
<accession>A0A8D0HH25</accession>
<dbReference type="GO" id="GO:0042554">
    <property type="term" value="P:superoxide anion generation"/>
    <property type="evidence" value="ECO:0007669"/>
    <property type="project" value="TreeGrafter"/>
</dbReference>
<dbReference type="OMA" id="LVAYMIT"/>